<protein>
    <submittedName>
        <fullName evidence="3">Ribonucleoside-diphosphate reductase subunit M2</fullName>
    </submittedName>
</protein>
<evidence type="ECO:0000256" key="1">
    <source>
        <dbReference type="ARBA" id="ARBA00009303"/>
    </source>
</evidence>
<dbReference type="AlphaFoldDB" id="A0A8X6GIH6"/>
<keyword evidence="4" id="KW-1185">Reference proteome</keyword>
<evidence type="ECO:0000256" key="2">
    <source>
        <dbReference type="SAM" id="Phobius"/>
    </source>
</evidence>
<dbReference type="CDD" id="cd01049">
    <property type="entry name" value="RNRR2"/>
    <property type="match status" value="1"/>
</dbReference>
<dbReference type="PANTHER" id="PTHR23409:SF18">
    <property type="entry name" value="RIBONUCLEOSIDE-DIPHOSPHATE REDUCTASE SUBUNIT M2"/>
    <property type="match status" value="1"/>
</dbReference>
<comment type="similarity">
    <text evidence="1">Belongs to the ribonucleoside diphosphate reductase small chain family.</text>
</comment>
<dbReference type="Proteomes" id="UP000887116">
    <property type="component" value="Unassembled WGS sequence"/>
</dbReference>
<dbReference type="OrthoDB" id="6409223at2759"/>
<feature type="transmembrane region" description="Helical" evidence="2">
    <location>
        <begin position="135"/>
        <end position="156"/>
    </location>
</feature>
<dbReference type="PANTHER" id="PTHR23409">
    <property type="entry name" value="RIBONUCLEOSIDE-DIPHOSPHATE REDUCTASE SMALL CHAIN"/>
    <property type="match status" value="1"/>
</dbReference>
<dbReference type="Pfam" id="PF00268">
    <property type="entry name" value="Ribonuc_red_sm"/>
    <property type="match status" value="1"/>
</dbReference>
<proteinExistence type="inferred from homology"/>
<dbReference type="GO" id="GO:0005829">
    <property type="term" value="C:cytosol"/>
    <property type="evidence" value="ECO:0007669"/>
    <property type="project" value="TreeGrafter"/>
</dbReference>
<dbReference type="EMBL" id="BMAO01015726">
    <property type="protein sequence ID" value="GFR03764.1"/>
    <property type="molecule type" value="Genomic_DNA"/>
</dbReference>
<evidence type="ECO:0000313" key="4">
    <source>
        <dbReference type="Proteomes" id="UP000887116"/>
    </source>
</evidence>
<name>A0A8X6GIH6_TRICU</name>
<keyword evidence="2" id="KW-0812">Transmembrane</keyword>
<keyword evidence="2" id="KW-1133">Transmembrane helix</keyword>
<gene>
    <name evidence="3" type="primary">Rrm2</name>
    <name evidence="3" type="ORF">TNCT_320361</name>
</gene>
<accession>A0A8X6GIH6</accession>
<sequence length="300" mass="34771">MCTMEDTQEILLQDDPNRFVTFPLQHLDLWLLYKKAVASFWTAEEVDLSRDVGDWERLTPDERHFLSHVLAFFAASDGIVIENLVERFAREVKTLIRDPQEKNKLFNAIETLSSVKKKAEWALNWIQNPSFAKRLVAFAAVEGIFFSGSFAAIFWLKKRGLMPGLTFSNELISRDEGIHCDFACHLFNHYVNNKPSKHEIVKIVSDAVKIEQEFLTEALPVSLIGMNCTLMKQYIEFVADRLLWELGCDKIYNVENPFDFMECISLEGKTNFFEKRVGEYQKSGVMSNKENHTFKLDEDF</sequence>
<dbReference type="GO" id="GO:0009263">
    <property type="term" value="P:deoxyribonucleotide biosynthetic process"/>
    <property type="evidence" value="ECO:0007669"/>
    <property type="project" value="InterPro"/>
</dbReference>
<dbReference type="InterPro" id="IPR012348">
    <property type="entry name" value="RNR-like"/>
</dbReference>
<dbReference type="InterPro" id="IPR033909">
    <property type="entry name" value="RNR_small"/>
</dbReference>
<keyword evidence="2" id="KW-0472">Membrane</keyword>
<reference evidence="3" key="1">
    <citation type="submission" date="2020-07" db="EMBL/GenBank/DDBJ databases">
        <title>Multicomponent nature underlies the extraordinary mechanical properties of spider dragline silk.</title>
        <authorList>
            <person name="Kono N."/>
            <person name="Nakamura H."/>
            <person name="Mori M."/>
            <person name="Yoshida Y."/>
            <person name="Ohtoshi R."/>
            <person name="Malay A.D."/>
            <person name="Moran D.A.P."/>
            <person name="Tomita M."/>
            <person name="Numata K."/>
            <person name="Arakawa K."/>
        </authorList>
    </citation>
    <scope>NUCLEOTIDE SEQUENCE</scope>
</reference>
<dbReference type="Gene3D" id="1.10.620.20">
    <property type="entry name" value="Ribonucleotide Reductase, subunit A"/>
    <property type="match status" value="2"/>
</dbReference>
<dbReference type="InterPro" id="IPR000358">
    <property type="entry name" value="RNR_small_fam"/>
</dbReference>
<dbReference type="GO" id="GO:0004748">
    <property type="term" value="F:ribonucleoside-diphosphate reductase activity, thioredoxin disulfide as acceptor"/>
    <property type="evidence" value="ECO:0007669"/>
    <property type="project" value="TreeGrafter"/>
</dbReference>
<dbReference type="InterPro" id="IPR009078">
    <property type="entry name" value="Ferritin-like_SF"/>
</dbReference>
<dbReference type="SUPFAM" id="SSF47240">
    <property type="entry name" value="Ferritin-like"/>
    <property type="match status" value="1"/>
</dbReference>
<evidence type="ECO:0000313" key="3">
    <source>
        <dbReference type="EMBL" id="GFR03764.1"/>
    </source>
</evidence>
<comment type="caution">
    <text evidence="3">The sequence shown here is derived from an EMBL/GenBank/DDBJ whole genome shotgun (WGS) entry which is preliminary data.</text>
</comment>
<organism evidence="3 4">
    <name type="scientific">Trichonephila clavata</name>
    <name type="common">Joro spider</name>
    <name type="synonym">Nephila clavata</name>
    <dbReference type="NCBI Taxonomy" id="2740835"/>
    <lineage>
        <taxon>Eukaryota</taxon>
        <taxon>Metazoa</taxon>
        <taxon>Ecdysozoa</taxon>
        <taxon>Arthropoda</taxon>
        <taxon>Chelicerata</taxon>
        <taxon>Arachnida</taxon>
        <taxon>Araneae</taxon>
        <taxon>Araneomorphae</taxon>
        <taxon>Entelegynae</taxon>
        <taxon>Araneoidea</taxon>
        <taxon>Nephilidae</taxon>
        <taxon>Trichonephila</taxon>
    </lineage>
</organism>